<comment type="caution">
    <text evidence="2">The sequence shown here is derived from an EMBL/GenBank/DDBJ whole genome shotgun (WGS) entry which is preliminary data.</text>
</comment>
<evidence type="ECO:0000313" key="3">
    <source>
        <dbReference type="Proteomes" id="UP000806285"/>
    </source>
</evidence>
<gene>
    <name evidence="2" type="ORF">IM787_04895</name>
</gene>
<evidence type="ECO:0000313" key="2">
    <source>
        <dbReference type="EMBL" id="MBE7366897.1"/>
    </source>
</evidence>
<sequence>MNTREQPPSEQAPPAQPIQQQQQPQPGEHHAGRGSESAMKQMRVWEQRRASDSGGKRRPGPA</sequence>
<feature type="compositionally biased region" description="Low complexity" evidence="1">
    <location>
        <begin position="17"/>
        <end position="26"/>
    </location>
</feature>
<dbReference type="Proteomes" id="UP000806285">
    <property type="component" value="Unassembled WGS sequence"/>
</dbReference>
<reference evidence="2 3" key="1">
    <citation type="submission" date="2020-10" db="EMBL/GenBank/DDBJ databases">
        <title>Ramlibacter sp. HM2 16S ribosomal RNA gene Genome sequencing and assembly.</title>
        <authorList>
            <person name="Kang M."/>
        </authorList>
    </citation>
    <scope>NUCLEOTIDE SEQUENCE [LARGE SCALE GENOMIC DNA]</scope>
    <source>
        <strain evidence="2 3">HM2</strain>
    </source>
</reference>
<keyword evidence="3" id="KW-1185">Reference proteome</keyword>
<feature type="region of interest" description="Disordered" evidence="1">
    <location>
        <begin position="1"/>
        <end position="62"/>
    </location>
</feature>
<organism evidence="2 3">
    <name type="scientific">Ramlibacter pallidus</name>
    <dbReference type="NCBI Taxonomy" id="2780087"/>
    <lineage>
        <taxon>Bacteria</taxon>
        <taxon>Pseudomonadati</taxon>
        <taxon>Pseudomonadota</taxon>
        <taxon>Betaproteobacteria</taxon>
        <taxon>Burkholderiales</taxon>
        <taxon>Comamonadaceae</taxon>
        <taxon>Ramlibacter</taxon>
    </lineage>
</organism>
<evidence type="ECO:0000256" key="1">
    <source>
        <dbReference type="SAM" id="MobiDB-lite"/>
    </source>
</evidence>
<protein>
    <submittedName>
        <fullName evidence="2">Uncharacterized protein</fullName>
    </submittedName>
</protein>
<accession>A0ABR9S051</accession>
<name>A0ABR9S051_9BURK</name>
<dbReference type="EMBL" id="JADDIV010000002">
    <property type="protein sequence ID" value="MBE7366897.1"/>
    <property type="molecule type" value="Genomic_DNA"/>
</dbReference>
<feature type="compositionally biased region" description="Basic and acidic residues" evidence="1">
    <location>
        <begin position="43"/>
        <end position="55"/>
    </location>
</feature>
<dbReference type="RefSeq" id="WP_193675547.1">
    <property type="nucleotide sequence ID" value="NZ_JADDIV010000002.1"/>
</dbReference>
<proteinExistence type="predicted"/>